<evidence type="ECO:0000313" key="1">
    <source>
        <dbReference type="EMBL" id="AAL25384.1"/>
    </source>
</evidence>
<dbReference type="EMBL" id="AY060345">
    <property type="protein sequence ID" value="AAL25384.1"/>
    <property type="molecule type" value="mRNA"/>
</dbReference>
<proteinExistence type="evidence at transcript level"/>
<organism evidence="1">
    <name type="scientific">Drosophila melanogaster</name>
    <name type="common">Fruit fly</name>
    <dbReference type="NCBI Taxonomy" id="7227"/>
    <lineage>
        <taxon>Eukaryota</taxon>
        <taxon>Metazoa</taxon>
        <taxon>Ecdysozoa</taxon>
        <taxon>Arthropoda</taxon>
        <taxon>Hexapoda</taxon>
        <taxon>Insecta</taxon>
        <taxon>Pterygota</taxon>
        <taxon>Neoptera</taxon>
        <taxon>Endopterygota</taxon>
        <taxon>Diptera</taxon>
        <taxon>Brachycera</taxon>
        <taxon>Muscomorpha</taxon>
        <taxon>Ephydroidea</taxon>
        <taxon>Drosophilidae</taxon>
        <taxon>Drosophila</taxon>
        <taxon>Sophophora</taxon>
    </lineage>
</organism>
<reference evidence="1" key="1">
    <citation type="submission" date="2001-10" db="EMBL/GenBank/DDBJ databases">
        <authorList>
            <person name="Stapleton M."/>
            <person name="Brokstein P."/>
            <person name="Hong L."/>
            <person name="Agbayani A."/>
            <person name="Carlson J."/>
            <person name="Champe M."/>
            <person name="Chavez C."/>
            <person name="Dorsett V."/>
            <person name="Farfan D."/>
            <person name="Frise E."/>
            <person name="George R."/>
            <person name="Gonzalez M."/>
            <person name="Guarin H."/>
            <person name="Li P."/>
            <person name="Liao G."/>
            <person name="Miranda A."/>
            <person name="Mungall C.J."/>
            <person name="Nunoo J."/>
            <person name="Pacleb J."/>
            <person name="Paragas V."/>
            <person name="Park S."/>
            <person name="Phouanenavong S."/>
            <person name="Wan K."/>
            <person name="Yu C."/>
            <person name="Lewis S.E."/>
            <person name="Rubin G.M."/>
            <person name="Celniker S."/>
        </authorList>
    </citation>
    <scope>NUCLEOTIDE SEQUENCE</scope>
    <source>
        <strain evidence="1">Berkeley</strain>
    </source>
</reference>
<protein>
    <submittedName>
        <fullName evidence="1">GH25761p</fullName>
    </submittedName>
</protein>
<sequence>MFSQLKSRRHKTKRASNKTECTWSTFLCCHAISHLPSTNYQLPSNTFPYNWLKWACNCSWMQLIVGINDATPIASNAKPLLQRTKGLPAQKLSVRVENQQNWSAAGKFLALIRHSNMTTEINVLA</sequence>
<dbReference type="AlphaFoldDB" id="Q95T38"/>
<accession>Q95T38</accession>
<name>Q95T38_DROME</name>